<accession>A0A2P2QN53</accession>
<reference evidence="1" key="1">
    <citation type="submission" date="2018-02" db="EMBL/GenBank/DDBJ databases">
        <title>Rhizophora mucronata_Transcriptome.</title>
        <authorList>
            <person name="Meera S.P."/>
            <person name="Sreeshan A."/>
            <person name="Augustine A."/>
        </authorList>
    </citation>
    <scope>NUCLEOTIDE SEQUENCE</scope>
    <source>
        <tissue evidence="1">Leaf</tissue>
    </source>
</reference>
<sequence length="51" mass="5880">MSELLALCYMRRIVWIISTEILDYLNKSVDGFSSKFVLTVESSVGRDVCYQ</sequence>
<organism evidence="1">
    <name type="scientific">Rhizophora mucronata</name>
    <name type="common">Asiatic mangrove</name>
    <dbReference type="NCBI Taxonomy" id="61149"/>
    <lineage>
        <taxon>Eukaryota</taxon>
        <taxon>Viridiplantae</taxon>
        <taxon>Streptophyta</taxon>
        <taxon>Embryophyta</taxon>
        <taxon>Tracheophyta</taxon>
        <taxon>Spermatophyta</taxon>
        <taxon>Magnoliopsida</taxon>
        <taxon>eudicotyledons</taxon>
        <taxon>Gunneridae</taxon>
        <taxon>Pentapetalae</taxon>
        <taxon>rosids</taxon>
        <taxon>fabids</taxon>
        <taxon>Malpighiales</taxon>
        <taxon>Rhizophoraceae</taxon>
        <taxon>Rhizophora</taxon>
    </lineage>
</organism>
<evidence type="ECO:0000313" key="1">
    <source>
        <dbReference type="EMBL" id="MBX68403.1"/>
    </source>
</evidence>
<proteinExistence type="predicted"/>
<name>A0A2P2QN53_RHIMU</name>
<protein>
    <submittedName>
        <fullName evidence="1">Uncharacterized protein</fullName>
    </submittedName>
</protein>
<dbReference type="AlphaFoldDB" id="A0A2P2QN53"/>
<dbReference type="EMBL" id="GGEC01087919">
    <property type="protein sequence ID" value="MBX68403.1"/>
    <property type="molecule type" value="Transcribed_RNA"/>
</dbReference>